<feature type="domain" description="Protein kinase" evidence="1">
    <location>
        <begin position="1"/>
        <end position="215"/>
    </location>
</feature>
<dbReference type="Pfam" id="PF00069">
    <property type="entry name" value="Pkinase"/>
    <property type="match status" value="1"/>
</dbReference>
<accession>A0A6A6NBT1</accession>
<dbReference type="EMBL" id="JAAGAX010000002">
    <property type="protein sequence ID" value="KAF2322365.1"/>
    <property type="molecule type" value="Genomic_DNA"/>
</dbReference>
<reference evidence="2 3" key="1">
    <citation type="journal article" date="2020" name="Mol. Plant">
        <title>The Chromosome-Based Rubber Tree Genome Provides New Insights into Spurge Genome Evolution and Rubber Biosynthesis.</title>
        <authorList>
            <person name="Liu J."/>
            <person name="Shi C."/>
            <person name="Shi C.C."/>
            <person name="Li W."/>
            <person name="Zhang Q.J."/>
            <person name="Zhang Y."/>
            <person name="Li K."/>
            <person name="Lu H.F."/>
            <person name="Shi C."/>
            <person name="Zhu S.T."/>
            <person name="Xiao Z.Y."/>
            <person name="Nan H."/>
            <person name="Yue Y."/>
            <person name="Zhu X.G."/>
            <person name="Wu Y."/>
            <person name="Hong X.N."/>
            <person name="Fan G.Y."/>
            <person name="Tong Y."/>
            <person name="Zhang D."/>
            <person name="Mao C.L."/>
            <person name="Liu Y.L."/>
            <person name="Hao S.J."/>
            <person name="Liu W.Q."/>
            <person name="Lv M.Q."/>
            <person name="Zhang H.B."/>
            <person name="Liu Y."/>
            <person name="Hu-Tang G.R."/>
            <person name="Wang J.P."/>
            <person name="Wang J.H."/>
            <person name="Sun Y.H."/>
            <person name="Ni S.B."/>
            <person name="Chen W.B."/>
            <person name="Zhang X.C."/>
            <person name="Jiao Y.N."/>
            <person name="Eichler E.E."/>
            <person name="Li G.H."/>
            <person name="Liu X."/>
            <person name="Gao L.Z."/>
        </authorList>
    </citation>
    <scope>NUCLEOTIDE SEQUENCE [LARGE SCALE GENOMIC DNA]</scope>
    <source>
        <strain evidence="3">cv. GT1</strain>
        <tissue evidence="2">Leaf</tissue>
    </source>
</reference>
<protein>
    <recommendedName>
        <fullName evidence="1">Protein kinase domain-containing protein</fullName>
    </recommendedName>
</protein>
<evidence type="ECO:0000313" key="3">
    <source>
        <dbReference type="Proteomes" id="UP000467840"/>
    </source>
</evidence>
<dbReference type="PANTHER" id="PTHR48011">
    <property type="entry name" value="CCR4-NOT TRANSCRIPTIONAL COMPLEX SUBUNIT CAF120-RELATED"/>
    <property type="match status" value="1"/>
</dbReference>
<gene>
    <name evidence="2" type="ORF">GH714_012932</name>
</gene>
<dbReference type="InterPro" id="IPR052751">
    <property type="entry name" value="Plant_MAPKKK"/>
</dbReference>
<dbReference type="PROSITE" id="PS50011">
    <property type="entry name" value="PROTEIN_KINASE_DOM"/>
    <property type="match status" value="1"/>
</dbReference>
<dbReference type="PANTHER" id="PTHR48011:SF94">
    <property type="entry name" value="PROTEIN KINASE DOMAIN-CONTAINING PROTEIN"/>
    <property type="match status" value="1"/>
</dbReference>
<dbReference type="GO" id="GO:0007165">
    <property type="term" value="P:signal transduction"/>
    <property type="evidence" value="ECO:0007669"/>
    <property type="project" value="TreeGrafter"/>
</dbReference>
<keyword evidence="3" id="KW-1185">Reference proteome</keyword>
<evidence type="ECO:0000313" key="2">
    <source>
        <dbReference type="EMBL" id="KAF2322365.1"/>
    </source>
</evidence>
<proteinExistence type="predicted"/>
<dbReference type="AlphaFoldDB" id="A0A6A6NBT1"/>
<dbReference type="SUPFAM" id="SSF56112">
    <property type="entry name" value="Protein kinase-like (PK-like)"/>
    <property type="match status" value="1"/>
</dbReference>
<name>A0A6A6NBT1_HEVBR</name>
<dbReference type="InterPro" id="IPR000719">
    <property type="entry name" value="Prot_kinase_dom"/>
</dbReference>
<dbReference type="InterPro" id="IPR011009">
    <property type="entry name" value="Kinase-like_dom_sf"/>
</dbReference>
<evidence type="ECO:0000259" key="1">
    <source>
        <dbReference type="PROSITE" id="PS50011"/>
    </source>
</evidence>
<organism evidence="2 3">
    <name type="scientific">Hevea brasiliensis</name>
    <name type="common">Para rubber tree</name>
    <name type="synonym">Siphonia brasiliensis</name>
    <dbReference type="NCBI Taxonomy" id="3981"/>
    <lineage>
        <taxon>Eukaryota</taxon>
        <taxon>Viridiplantae</taxon>
        <taxon>Streptophyta</taxon>
        <taxon>Embryophyta</taxon>
        <taxon>Tracheophyta</taxon>
        <taxon>Spermatophyta</taxon>
        <taxon>Magnoliopsida</taxon>
        <taxon>eudicotyledons</taxon>
        <taxon>Gunneridae</taxon>
        <taxon>Pentapetalae</taxon>
        <taxon>rosids</taxon>
        <taxon>fabids</taxon>
        <taxon>Malpighiales</taxon>
        <taxon>Euphorbiaceae</taxon>
        <taxon>Crotonoideae</taxon>
        <taxon>Micrandreae</taxon>
        <taxon>Hevea</taxon>
    </lineage>
</organism>
<dbReference type="GO" id="GO:0004672">
    <property type="term" value="F:protein kinase activity"/>
    <property type="evidence" value="ECO:0007669"/>
    <property type="project" value="InterPro"/>
</dbReference>
<dbReference type="GO" id="GO:0005524">
    <property type="term" value="F:ATP binding"/>
    <property type="evidence" value="ECO:0007669"/>
    <property type="project" value="InterPro"/>
</dbReference>
<comment type="caution">
    <text evidence="2">The sequence shown here is derived from an EMBL/GenBank/DDBJ whole genome shotgun (WGS) entry which is preliminary data.</text>
</comment>
<dbReference type="Gene3D" id="1.10.510.10">
    <property type="entry name" value="Transferase(Phosphotransferase) domain 1"/>
    <property type="match status" value="1"/>
</dbReference>
<sequence>MVERAVAWQRRVCVCLSRLFEEIQIKRVFYPPLMVVKSAKVSSSSSLQKEKEAFNHLRDCPYILDCYGKETTMSKDAKMLYNLLLEYASGGTLADLIKRSGGYNVLLVPGGDGDFVPKIGDFGLAKKVQKTRKRKLDCSIAGTAFYMAPETLVDNIQEFPSDIWALGCMVFEMFTGKSLWGSNPNETTEKACERIADRYELPKFLLGFQRMARIS</sequence>
<dbReference type="Proteomes" id="UP000467840">
    <property type="component" value="Chromosome 11"/>
</dbReference>